<name>A0AAE3QPL7_9BACT</name>
<dbReference type="RefSeq" id="WP_313982383.1">
    <property type="nucleotide sequence ID" value="NZ_JASJOS010000009.1"/>
</dbReference>
<dbReference type="AlphaFoldDB" id="A0AAE3QPL7"/>
<dbReference type="EMBL" id="JASJOS010000009">
    <property type="protein sequence ID" value="MDJ1482955.1"/>
    <property type="molecule type" value="Genomic_DNA"/>
</dbReference>
<reference evidence="2" key="1">
    <citation type="submission" date="2023-05" db="EMBL/GenBank/DDBJ databases">
        <authorList>
            <person name="Zhang X."/>
        </authorList>
    </citation>
    <scope>NUCLEOTIDE SEQUENCE</scope>
    <source>
        <strain evidence="2">YF14B1</strain>
    </source>
</reference>
<feature type="region of interest" description="Disordered" evidence="1">
    <location>
        <begin position="1"/>
        <end position="58"/>
    </location>
</feature>
<protein>
    <submittedName>
        <fullName evidence="2">Uncharacterized protein</fullName>
    </submittedName>
</protein>
<feature type="compositionally biased region" description="Basic and acidic residues" evidence="1">
    <location>
        <begin position="32"/>
        <end position="41"/>
    </location>
</feature>
<feature type="compositionally biased region" description="Acidic residues" evidence="1">
    <location>
        <begin position="42"/>
        <end position="58"/>
    </location>
</feature>
<proteinExistence type="predicted"/>
<dbReference type="Proteomes" id="UP001241110">
    <property type="component" value="Unassembled WGS sequence"/>
</dbReference>
<accession>A0AAE3QPL7</accession>
<evidence type="ECO:0000313" key="3">
    <source>
        <dbReference type="Proteomes" id="UP001241110"/>
    </source>
</evidence>
<evidence type="ECO:0000256" key="1">
    <source>
        <dbReference type="SAM" id="MobiDB-lite"/>
    </source>
</evidence>
<comment type="caution">
    <text evidence="2">The sequence shown here is derived from an EMBL/GenBank/DDBJ whole genome shotgun (WGS) entry which is preliminary data.</text>
</comment>
<organism evidence="2 3">
    <name type="scientific">Xanthocytophaga flava</name>
    <dbReference type="NCBI Taxonomy" id="3048013"/>
    <lineage>
        <taxon>Bacteria</taxon>
        <taxon>Pseudomonadati</taxon>
        <taxon>Bacteroidota</taxon>
        <taxon>Cytophagia</taxon>
        <taxon>Cytophagales</taxon>
        <taxon>Rhodocytophagaceae</taxon>
        <taxon>Xanthocytophaga</taxon>
    </lineage>
</organism>
<evidence type="ECO:0000313" key="2">
    <source>
        <dbReference type="EMBL" id="MDJ1482955.1"/>
    </source>
</evidence>
<sequence>MKGQKKKKEQASSGYSSERNADSQYAKIRRLINKEKDKAPLDQEDLPEDTTDSDDSDN</sequence>
<gene>
    <name evidence="2" type="ORF">QNI16_20805</name>
</gene>